<dbReference type="AlphaFoldDB" id="A0A6U0SK14"/>
<evidence type="ECO:0000256" key="3">
    <source>
        <dbReference type="SAM" id="Phobius"/>
    </source>
</evidence>
<evidence type="ECO:0000259" key="4">
    <source>
        <dbReference type="Pfam" id="PF00111"/>
    </source>
</evidence>
<dbReference type="InterPro" id="IPR006058">
    <property type="entry name" value="2Fe2S_fd_BS"/>
</dbReference>
<keyword evidence="2" id="KW-0411">Iron-sulfur</keyword>
<dbReference type="PROSITE" id="PS00197">
    <property type="entry name" value="2FE2S_FER_1"/>
    <property type="match status" value="1"/>
</dbReference>
<dbReference type="CDD" id="cd00207">
    <property type="entry name" value="fer2"/>
    <property type="match status" value="1"/>
</dbReference>
<evidence type="ECO:0000256" key="2">
    <source>
        <dbReference type="ARBA" id="ARBA00023014"/>
    </source>
</evidence>
<dbReference type="Gene3D" id="3.10.20.30">
    <property type="match status" value="1"/>
</dbReference>
<keyword evidence="3" id="KW-1133">Transmembrane helix</keyword>
<dbReference type="EMBL" id="HBHI01017983">
    <property type="protein sequence ID" value="CAD9679333.1"/>
    <property type="molecule type" value="Transcribed_RNA"/>
</dbReference>
<reference evidence="5" key="1">
    <citation type="submission" date="2021-01" db="EMBL/GenBank/DDBJ databases">
        <authorList>
            <person name="Corre E."/>
            <person name="Pelletier E."/>
            <person name="Niang G."/>
            <person name="Scheremetjew M."/>
            <person name="Finn R."/>
            <person name="Kale V."/>
            <person name="Holt S."/>
            <person name="Cochrane G."/>
            <person name="Meng A."/>
            <person name="Brown T."/>
            <person name="Cohen L."/>
        </authorList>
    </citation>
    <scope>NUCLEOTIDE SEQUENCE</scope>
    <source>
        <strain evidence="5">CCMP1452</strain>
    </source>
</reference>
<dbReference type="Pfam" id="PF00111">
    <property type="entry name" value="Fer2"/>
    <property type="match status" value="1"/>
</dbReference>
<feature type="domain" description="2Fe-2S ferredoxin-type" evidence="4">
    <location>
        <begin position="37"/>
        <end position="78"/>
    </location>
</feature>
<accession>A0A6U0SK14</accession>
<dbReference type="SUPFAM" id="SSF54292">
    <property type="entry name" value="2Fe-2S ferredoxin-like"/>
    <property type="match status" value="1"/>
</dbReference>
<keyword evidence="1" id="KW-0479">Metal-binding</keyword>
<dbReference type="GO" id="GO:0051537">
    <property type="term" value="F:2 iron, 2 sulfur cluster binding"/>
    <property type="evidence" value="ECO:0007669"/>
    <property type="project" value="UniProtKB-KW"/>
</dbReference>
<organism evidence="5">
    <name type="scientific">Eucampia antarctica</name>
    <dbReference type="NCBI Taxonomy" id="49252"/>
    <lineage>
        <taxon>Eukaryota</taxon>
        <taxon>Sar</taxon>
        <taxon>Stramenopiles</taxon>
        <taxon>Ochrophyta</taxon>
        <taxon>Bacillariophyta</taxon>
        <taxon>Mediophyceae</taxon>
        <taxon>Biddulphiophycidae</taxon>
        <taxon>Hemiaulales</taxon>
        <taxon>Hemiaulaceae</taxon>
        <taxon>Eucampia</taxon>
    </lineage>
</organism>
<dbReference type="InterPro" id="IPR036010">
    <property type="entry name" value="2Fe-2S_ferredoxin-like_sf"/>
</dbReference>
<proteinExistence type="predicted"/>
<gene>
    <name evidence="5" type="ORF">EANT1437_LOCUS9196</name>
    <name evidence="6" type="ORF">EANT1437_LOCUS9197</name>
</gene>
<evidence type="ECO:0000313" key="5">
    <source>
        <dbReference type="EMBL" id="CAD9679333.1"/>
    </source>
</evidence>
<sequence length="183" mass="20356">MIPKYAMLNIIVGITIIYLKLIVVISLKRIILVFEMAKVHIPYNCRSGLCGSCTADVKDPTWDDSERPGYQTVRTCQAGAMLPAGCKEMVIDCFRMASDSSVVTVADNTGTNPTVSSSPMANFEEGWEDDFAPDYKSGGEVLVARNRTPEYTVRQGRRSAIEIEKPSWTPRIDSNVAPWETLW</sequence>
<feature type="transmembrane region" description="Helical" evidence="3">
    <location>
        <begin position="6"/>
        <end position="27"/>
    </location>
</feature>
<keyword evidence="1" id="KW-0408">Iron</keyword>
<dbReference type="InterPro" id="IPR001041">
    <property type="entry name" value="2Fe-2S_ferredoxin-type"/>
</dbReference>
<protein>
    <recommendedName>
        <fullName evidence="4">2Fe-2S ferredoxin-type domain-containing protein</fullName>
    </recommendedName>
</protein>
<evidence type="ECO:0000256" key="1">
    <source>
        <dbReference type="ARBA" id="ARBA00022714"/>
    </source>
</evidence>
<dbReference type="InterPro" id="IPR012675">
    <property type="entry name" value="Beta-grasp_dom_sf"/>
</dbReference>
<name>A0A6U0SK14_9STRA</name>
<keyword evidence="3" id="KW-0472">Membrane</keyword>
<keyword evidence="3" id="KW-0812">Transmembrane</keyword>
<evidence type="ECO:0000313" key="6">
    <source>
        <dbReference type="EMBL" id="CAD9679338.1"/>
    </source>
</evidence>
<keyword evidence="1" id="KW-0001">2Fe-2S</keyword>
<dbReference type="EMBL" id="HBHI01017984">
    <property type="protein sequence ID" value="CAD9679338.1"/>
    <property type="molecule type" value="Transcribed_RNA"/>
</dbReference>